<protein>
    <submittedName>
        <fullName evidence="1">Uncharacterized protein</fullName>
    </submittedName>
</protein>
<name>A0A565CBI1_9BRAS</name>
<dbReference type="Proteomes" id="UP000489600">
    <property type="component" value="Unassembled WGS sequence"/>
</dbReference>
<evidence type="ECO:0000313" key="1">
    <source>
        <dbReference type="EMBL" id="VVB11027.1"/>
    </source>
</evidence>
<dbReference type="EMBL" id="CABITT030000007">
    <property type="protein sequence ID" value="VVB11027.1"/>
    <property type="molecule type" value="Genomic_DNA"/>
</dbReference>
<comment type="caution">
    <text evidence="1">The sequence shown here is derived from an EMBL/GenBank/DDBJ whole genome shotgun (WGS) entry which is preliminary data.</text>
</comment>
<keyword evidence="2" id="KW-1185">Reference proteome</keyword>
<dbReference type="AlphaFoldDB" id="A0A565CBI1"/>
<sequence length="74" mass="8101">MICESEWRMSFNLFSSMADFKAAAIAFASAARADGTCRNPSEKLSRFIAIGDWKCQPIPLLPELDSQAASTNTL</sequence>
<gene>
    <name evidence="1" type="ORF">ANE_LOCUS21471</name>
</gene>
<accession>A0A565CBI1</accession>
<evidence type="ECO:0000313" key="2">
    <source>
        <dbReference type="Proteomes" id="UP000489600"/>
    </source>
</evidence>
<proteinExistence type="predicted"/>
<organism evidence="1 2">
    <name type="scientific">Arabis nemorensis</name>
    <dbReference type="NCBI Taxonomy" id="586526"/>
    <lineage>
        <taxon>Eukaryota</taxon>
        <taxon>Viridiplantae</taxon>
        <taxon>Streptophyta</taxon>
        <taxon>Embryophyta</taxon>
        <taxon>Tracheophyta</taxon>
        <taxon>Spermatophyta</taxon>
        <taxon>Magnoliopsida</taxon>
        <taxon>eudicotyledons</taxon>
        <taxon>Gunneridae</taxon>
        <taxon>Pentapetalae</taxon>
        <taxon>rosids</taxon>
        <taxon>malvids</taxon>
        <taxon>Brassicales</taxon>
        <taxon>Brassicaceae</taxon>
        <taxon>Arabideae</taxon>
        <taxon>Arabis</taxon>
    </lineage>
</organism>
<reference evidence="1" key="1">
    <citation type="submission" date="2019-07" db="EMBL/GenBank/DDBJ databases">
        <authorList>
            <person name="Dittberner H."/>
        </authorList>
    </citation>
    <scope>NUCLEOTIDE SEQUENCE [LARGE SCALE GENOMIC DNA]</scope>
</reference>